<accession>A0A8T2N9C6</accession>
<keyword evidence="2" id="KW-1185">Reference proteome</keyword>
<reference evidence="1" key="1">
    <citation type="thesis" date="2021" institute="BYU ScholarsArchive" country="Provo, UT, USA">
        <title>Applications of and Algorithms for Genome Assembly and Genomic Analyses with an Emphasis on Marine Teleosts.</title>
        <authorList>
            <person name="Pickett B.D."/>
        </authorList>
    </citation>
    <scope>NUCLEOTIDE SEQUENCE</scope>
    <source>
        <strain evidence="1">HI-2016</strain>
    </source>
</reference>
<organism evidence="1 2">
    <name type="scientific">Albula glossodonta</name>
    <name type="common">roundjaw bonefish</name>
    <dbReference type="NCBI Taxonomy" id="121402"/>
    <lineage>
        <taxon>Eukaryota</taxon>
        <taxon>Metazoa</taxon>
        <taxon>Chordata</taxon>
        <taxon>Craniata</taxon>
        <taxon>Vertebrata</taxon>
        <taxon>Euteleostomi</taxon>
        <taxon>Actinopterygii</taxon>
        <taxon>Neopterygii</taxon>
        <taxon>Teleostei</taxon>
        <taxon>Albuliformes</taxon>
        <taxon>Albulidae</taxon>
        <taxon>Albula</taxon>
    </lineage>
</organism>
<dbReference type="AlphaFoldDB" id="A0A8T2N9C6"/>
<evidence type="ECO:0000313" key="2">
    <source>
        <dbReference type="Proteomes" id="UP000824540"/>
    </source>
</evidence>
<protein>
    <submittedName>
        <fullName evidence="1">Uncharacterized protein</fullName>
    </submittedName>
</protein>
<sequence>MYWVVAPWGPPGCCCSSPSGCTGGAAWGTAPPLGSSSAWPSEITNCYRRSCLRNHILGMRKGHHLDL</sequence>
<name>A0A8T2N9C6_9TELE</name>
<dbReference type="EMBL" id="JAFBMS010000217">
    <property type="protein sequence ID" value="KAG9333097.1"/>
    <property type="molecule type" value="Genomic_DNA"/>
</dbReference>
<comment type="caution">
    <text evidence="1">The sequence shown here is derived from an EMBL/GenBank/DDBJ whole genome shotgun (WGS) entry which is preliminary data.</text>
</comment>
<proteinExistence type="predicted"/>
<dbReference type="Proteomes" id="UP000824540">
    <property type="component" value="Unassembled WGS sequence"/>
</dbReference>
<gene>
    <name evidence="1" type="ORF">JZ751_013521</name>
</gene>
<evidence type="ECO:0000313" key="1">
    <source>
        <dbReference type="EMBL" id="KAG9333097.1"/>
    </source>
</evidence>